<dbReference type="Proteomes" id="UP000034320">
    <property type="component" value="Unassembled WGS sequence"/>
</dbReference>
<dbReference type="AlphaFoldDB" id="A0A0G0ZCF6"/>
<dbReference type="PANTHER" id="PTHR37953:SF1">
    <property type="entry name" value="UPF0127 PROTEIN MJ1496"/>
    <property type="match status" value="1"/>
</dbReference>
<comment type="caution">
    <text evidence="2">The sequence shown here is derived from an EMBL/GenBank/DDBJ whole genome shotgun (WGS) entry which is preliminary data.</text>
</comment>
<accession>A0A0G0ZCF6</accession>
<sequence>MNKHLLPLFLLILIASGFLIFKLFYKPSIISRAIINGQTFKLLIADTPQLRNRGLSYRDSLSRDSGMLFIFEKKDFYSFWMNEMKFPLDFLWINDETIVDLDENIQVYTDGGITTVESSESVNKVLEFNSGIIKEYAIKKGDKITFK</sequence>
<gene>
    <name evidence="2" type="ORF">UV09_C0018G0025</name>
</gene>
<protein>
    <recommendedName>
        <fullName evidence="4">DUF192 domain-containing protein</fullName>
    </recommendedName>
</protein>
<dbReference type="Gene3D" id="2.60.120.1140">
    <property type="entry name" value="Protein of unknown function DUF192"/>
    <property type="match status" value="1"/>
</dbReference>
<organism evidence="2 3">
    <name type="scientific">Candidatus Gottesmanbacteria bacterium GW2011_GWA2_42_18</name>
    <dbReference type="NCBI Taxonomy" id="1618442"/>
    <lineage>
        <taxon>Bacteria</taxon>
        <taxon>Candidatus Gottesmaniibacteriota</taxon>
    </lineage>
</organism>
<evidence type="ECO:0000313" key="3">
    <source>
        <dbReference type="Proteomes" id="UP000034320"/>
    </source>
</evidence>
<evidence type="ECO:0008006" key="4">
    <source>
        <dbReference type="Google" id="ProtNLM"/>
    </source>
</evidence>
<evidence type="ECO:0000313" key="2">
    <source>
        <dbReference type="EMBL" id="KKS46349.1"/>
    </source>
</evidence>
<name>A0A0G0ZCF6_9BACT</name>
<dbReference type="Pfam" id="PF02643">
    <property type="entry name" value="DUF192"/>
    <property type="match status" value="1"/>
</dbReference>
<evidence type="ECO:0000256" key="1">
    <source>
        <dbReference type="SAM" id="Phobius"/>
    </source>
</evidence>
<keyword evidence="1" id="KW-1133">Transmembrane helix</keyword>
<dbReference type="EMBL" id="LCDD01000018">
    <property type="protein sequence ID" value="KKS46349.1"/>
    <property type="molecule type" value="Genomic_DNA"/>
</dbReference>
<keyword evidence="1" id="KW-0472">Membrane</keyword>
<feature type="transmembrane region" description="Helical" evidence="1">
    <location>
        <begin position="6"/>
        <end position="25"/>
    </location>
</feature>
<proteinExistence type="predicted"/>
<dbReference type="InterPro" id="IPR003795">
    <property type="entry name" value="DUF192"/>
</dbReference>
<reference evidence="2 3" key="1">
    <citation type="journal article" date="2015" name="Nature">
        <title>rRNA introns, odd ribosomes, and small enigmatic genomes across a large radiation of phyla.</title>
        <authorList>
            <person name="Brown C.T."/>
            <person name="Hug L.A."/>
            <person name="Thomas B.C."/>
            <person name="Sharon I."/>
            <person name="Castelle C.J."/>
            <person name="Singh A."/>
            <person name="Wilkins M.J."/>
            <person name="Williams K.H."/>
            <person name="Banfield J.F."/>
        </authorList>
    </citation>
    <scope>NUCLEOTIDE SEQUENCE [LARGE SCALE GENOMIC DNA]</scope>
</reference>
<dbReference type="PANTHER" id="PTHR37953">
    <property type="entry name" value="UPF0127 PROTEIN MJ1496"/>
    <property type="match status" value="1"/>
</dbReference>
<dbReference type="InterPro" id="IPR038695">
    <property type="entry name" value="Saro_0823-like_sf"/>
</dbReference>
<keyword evidence="1" id="KW-0812">Transmembrane</keyword>